<dbReference type="GO" id="GO:0003962">
    <property type="term" value="F:cystathionine gamma-synthase activity"/>
    <property type="evidence" value="ECO:0007669"/>
    <property type="project" value="TreeGrafter"/>
</dbReference>
<dbReference type="InterPro" id="IPR051750">
    <property type="entry name" value="Trans-sulfuration_enzymes"/>
</dbReference>
<protein>
    <submittedName>
        <fullName evidence="4">Pyridoxal phosphate-dependent transferase</fullName>
    </submittedName>
</protein>
<dbReference type="GO" id="GO:0030170">
    <property type="term" value="F:pyridoxal phosphate binding"/>
    <property type="evidence" value="ECO:0007669"/>
    <property type="project" value="InterPro"/>
</dbReference>
<dbReference type="InterPro" id="IPR015422">
    <property type="entry name" value="PyrdxlP-dep_Trfase_small"/>
</dbReference>
<evidence type="ECO:0000256" key="3">
    <source>
        <dbReference type="RuleBase" id="RU362118"/>
    </source>
</evidence>
<dbReference type="SUPFAM" id="SSF53383">
    <property type="entry name" value="PLP-dependent transferases"/>
    <property type="match status" value="1"/>
</dbReference>
<dbReference type="PANTHER" id="PTHR42699:SF1">
    <property type="entry name" value="CYSTATHIONINE GAMMA-SYNTHASE-RELATED"/>
    <property type="match status" value="1"/>
</dbReference>
<evidence type="ECO:0000256" key="1">
    <source>
        <dbReference type="ARBA" id="ARBA00001933"/>
    </source>
</evidence>
<evidence type="ECO:0000313" key="5">
    <source>
        <dbReference type="Proteomes" id="UP001270362"/>
    </source>
</evidence>
<dbReference type="InterPro" id="IPR015424">
    <property type="entry name" value="PyrdxlP-dep_Trfase"/>
</dbReference>
<comment type="caution">
    <text evidence="4">The sequence shown here is derived from an EMBL/GenBank/DDBJ whole genome shotgun (WGS) entry which is preliminary data.</text>
</comment>
<dbReference type="InterPro" id="IPR000277">
    <property type="entry name" value="Cys/Met-Metab_PyrdxlP-dep_enz"/>
</dbReference>
<evidence type="ECO:0000256" key="2">
    <source>
        <dbReference type="ARBA" id="ARBA00022898"/>
    </source>
</evidence>
<dbReference type="AlphaFoldDB" id="A0AAE0XCV9"/>
<dbReference type="InterPro" id="IPR015421">
    <property type="entry name" value="PyrdxlP-dep_Trfase_major"/>
</dbReference>
<reference evidence="4" key="1">
    <citation type="journal article" date="2023" name="Mol. Phylogenet. Evol.">
        <title>Genome-scale phylogeny and comparative genomics of the fungal order Sordariales.</title>
        <authorList>
            <person name="Hensen N."/>
            <person name="Bonometti L."/>
            <person name="Westerberg I."/>
            <person name="Brannstrom I.O."/>
            <person name="Guillou S."/>
            <person name="Cros-Aarteil S."/>
            <person name="Calhoun S."/>
            <person name="Haridas S."/>
            <person name="Kuo A."/>
            <person name="Mondo S."/>
            <person name="Pangilinan J."/>
            <person name="Riley R."/>
            <person name="LaButti K."/>
            <person name="Andreopoulos B."/>
            <person name="Lipzen A."/>
            <person name="Chen C."/>
            <person name="Yan M."/>
            <person name="Daum C."/>
            <person name="Ng V."/>
            <person name="Clum A."/>
            <person name="Steindorff A."/>
            <person name="Ohm R.A."/>
            <person name="Martin F."/>
            <person name="Silar P."/>
            <person name="Natvig D.O."/>
            <person name="Lalanne C."/>
            <person name="Gautier V."/>
            <person name="Ament-Velasquez S.L."/>
            <person name="Kruys A."/>
            <person name="Hutchinson M.I."/>
            <person name="Powell A.J."/>
            <person name="Barry K."/>
            <person name="Miller A.N."/>
            <person name="Grigoriev I.V."/>
            <person name="Debuchy R."/>
            <person name="Gladieux P."/>
            <person name="Hiltunen Thoren M."/>
            <person name="Johannesson H."/>
        </authorList>
    </citation>
    <scope>NUCLEOTIDE SEQUENCE</scope>
    <source>
        <strain evidence="4">CBS 314.62</strain>
    </source>
</reference>
<keyword evidence="4" id="KW-0808">Transferase</keyword>
<keyword evidence="2 3" id="KW-0663">Pyridoxal phosphate</keyword>
<gene>
    <name evidence="4" type="ORF">B0T22DRAFT_190044</name>
</gene>
<dbReference type="Proteomes" id="UP001270362">
    <property type="component" value="Unassembled WGS sequence"/>
</dbReference>
<dbReference type="GO" id="GO:0019346">
    <property type="term" value="P:transsulfuration"/>
    <property type="evidence" value="ECO:0007669"/>
    <property type="project" value="InterPro"/>
</dbReference>
<accession>A0AAE0XCV9</accession>
<dbReference type="EMBL" id="JAULSO010000002">
    <property type="protein sequence ID" value="KAK3690207.1"/>
    <property type="molecule type" value="Genomic_DNA"/>
</dbReference>
<organism evidence="4 5">
    <name type="scientific">Podospora appendiculata</name>
    <dbReference type="NCBI Taxonomy" id="314037"/>
    <lineage>
        <taxon>Eukaryota</taxon>
        <taxon>Fungi</taxon>
        <taxon>Dikarya</taxon>
        <taxon>Ascomycota</taxon>
        <taxon>Pezizomycotina</taxon>
        <taxon>Sordariomycetes</taxon>
        <taxon>Sordariomycetidae</taxon>
        <taxon>Sordariales</taxon>
        <taxon>Podosporaceae</taxon>
        <taxon>Podospora</taxon>
    </lineage>
</organism>
<comment type="similarity">
    <text evidence="3">Belongs to the trans-sulfuration enzymes family.</text>
</comment>
<evidence type="ECO:0000313" key="4">
    <source>
        <dbReference type="EMBL" id="KAK3690207.1"/>
    </source>
</evidence>
<reference evidence="4" key="2">
    <citation type="submission" date="2023-06" db="EMBL/GenBank/DDBJ databases">
        <authorList>
            <consortium name="Lawrence Berkeley National Laboratory"/>
            <person name="Haridas S."/>
            <person name="Hensen N."/>
            <person name="Bonometti L."/>
            <person name="Westerberg I."/>
            <person name="Brannstrom I.O."/>
            <person name="Guillou S."/>
            <person name="Cros-Aarteil S."/>
            <person name="Calhoun S."/>
            <person name="Kuo A."/>
            <person name="Mondo S."/>
            <person name="Pangilinan J."/>
            <person name="Riley R."/>
            <person name="Labutti K."/>
            <person name="Andreopoulos B."/>
            <person name="Lipzen A."/>
            <person name="Chen C."/>
            <person name="Yanf M."/>
            <person name="Daum C."/>
            <person name="Ng V."/>
            <person name="Clum A."/>
            <person name="Steindorff A."/>
            <person name="Ohm R."/>
            <person name="Martin F."/>
            <person name="Silar P."/>
            <person name="Natvig D."/>
            <person name="Lalanne C."/>
            <person name="Gautier V."/>
            <person name="Ament-Velasquez S.L."/>
            <person name="Kruys A."/>
            <person name="Hutchinson M.I."/>
            <person name="Powell A.J."/>
            <person name="Barry K."/>
            <person name="Miller A.N."/>
            <person name="Grigoriev I.V."/>
            <person name="Debuchy R."/>
            <person name="Gladieux P."/>
            <person name="Thoren M.H."/>
            <person name="Johannesson H."/>
        </authorList>
    </citation>
    <scope>NUCLEOTIDE SEQUENCE</scope>
    <source>
        <strain evidence="4">CBS 314.62</strain>
    </source>
</reference>
<dbReference type="Pfam" id="PF01053">
    <property type="entry name" value="Cys_Met_Meta_PP"/>
    <property type="match status" value="1"/>
</dbReference>
<comment type="cofactor">
    <cofactor evidence="1 3">
        <name>pyridoxal 5'-phosphate</name>
        <dbReference type="ChEBI" id="CHEBI:597326"/>
    </cofactor>
</comment>
<dbReference type="PANTHER" id="PTHR42699">
    <property type="match status" value="1"/>
</dbReference>
<dbReference type="Gene3D" id="3.40.640.10">
    <property type="entry name" value="Type I PLP-dependent aspartate aminotransferase-like (Major domain)"/>
    <property type="match status" value="1"/>
</dbReference>
<proteinExistence type="inferred from homology"/>
<name>A0AAE0XCV9_9PEZI</name>
<sequence>MQTGYPRFFIPRAVDRLVEKLLNRLREESTEPLYREQQRHGLPVATRRQAHLFYDFLGCQDEAKDAGAVIQIVGLSGRGNVVFIDPTNERVFEQDRGQEPPLIGTEDIFMVTYPTQLVPAARSFWQHTGYGISSRRATFWLEWAPFFGSNPSGCFDPRILHPDANAANSWSRIKRRFLANRIYPSLDDDAASLQTSDVFLYPTGMTAITEVAAALFAIQPGAAPSCGVAVFGFLYVDTFKVLSRVLGMETRVYKYDELEIDRLENELEEGLKIDAVFTEFPGNPLLRCPNIPRLRQLSIKHWFVLVVDDTVGTCASVKLLPHCDVVCTSLTKMFSGACNVMGGAVTLAPESYYHDQLQTALLKTSSYRSWFPQDVAVMDKNSQDFVRRVIQASRNALPIVELIRGHPTVEQVFYPFGGESQEMYEFFRVRGTVYGFLLSIKFISPACAIAFYNALHVAKGPSLGTNFTLCCAYTLLAHSKELDWAAENDVEEHLIRISVGLEGRTWLEPRVKKALLAASVTVYSMATVTA</sequence>
<dbReference type="Gene3D" id="3.90.1150.10">
    <property type="entry name" value="Aspartate Aminotransferase, domain 1"/>
    <property type="match status" value="1"/>
</dbReference>
<keyword evidence="5" id="KW-1185">Reference proteome</keyword>